<proteinExistence type="predicted"/>
<protein>
    <recommendedName>
        <fullName evidence="6">GDP-fucose protein O-fucosyltransferase-domain-containing protein</fullName>
    </recommendedName>
</protein>
<sequence>MGSIRVKWTLIIATFCFITGLLKIFNSGSALLQDDRIAFGKFEHGSAARMLDSASDTICPPAKPPTYPTTHSWDTFQAVVGPPTLRYRDNLRHDRSYITSWANAGFTNQFMSYVNMIYLGTISDRIPIIPPFAPDHHIPRSAGVIPFGSLFNLTHLRTTLRLPLIEWRDLKTLPHPTLDPYSTSSIEHLGCWSASPYDKTEPTLAVNLVAHLGVDASYTRLPIHTHKQEDQNEAHVVLPSIAALVFPGEPSHPVDWYPFMRESNMGSKLSPEEHLACIDQLYFSTSGRESFEWEHAWSPAWRTVGKHLRFTSEMEELARGYLRRAFGVAGDVPPFIAIHVRRGDFALQCAGAPGSCLPQFKNYTDKVLEIQHELCEKQNIDVSHVLVTSDEQDPAFWADIRGHQSWAYINHTVENTLEKLGEWYLPFVEIVAQSMAKGFVGTGDSTFSLVSKRRVEDWNHGVTRWVQRGQTH</sequence>
<dbReference type="Gene3D" id="3.40.50.11350">
    <property type="match status" value="1"/>
</dbReference>
<dbReference type="CDD" id="cd11296">
    <property type="entry name" value="O-FucT_like"/>
    <property type="match status" value="1"/>
</dbReference>
<name>A0A5C3LSD5_9AGAR</name>
<dbReference type="Proteomes" id="UP000308652">
    <property type="component" value="Unassembled WGS sequence"/>
</dbReference>
<keyword evidence="5" id="KW-1185">Reference proteome</keyword>
<reference evidence="4 5" key="1">
    <citation type="journal article" date="2019" name="Nat. Ecol. Evol.">
        <title>Megaphylogeny resolves global patterns of mushroom evolution.</title>
        <authorList>
            <person name="Varga T."/>
            <person name="Krizsan K."/>
            <person name="Foldi C."/>
            <person name="Dima B."/>
            <person name="Sanchez-Garcia M."/>
            <person name="Sanchez-Ramirez S."/>
            <person name="Szollosi G.J."/>
            <person name="Szarkandi J.G."/>
            <person name="Papp V."/>
            <person name="Albert L."/>
            <person name="Andreopoulos W."/>
            <person name="Angelini C."/>
            <person name="Antonin V."/>
            <person name="Barry K.W."/>
            <person name="Bougher N.L."/>
            <person name="Buchanan P."/>
            <person name="Buyck B."/>
            <person name="Bense V."/>
            <person name="Catcheside P."/>
            <person name="Chovatia M."/>
            <person name="Cooper J."/>
            <person name="Damon W."/>
            <person name="Desjardin D."/>
            <person name="Finy P."/>
            <person name="Geml J."/>
            <person name="Haridas S."/>
            <person name="Hughes K."/>
            <person name="Justo A."/>
            <person name="Karasinski D."/>
            <person name="Kautmanova I."/>
            <person name="Kiss B."/>
            <person name="Kocsube S."/>
            <person name="Kotiranta H."/>
            <person name="LaButti K.M."/>
            <person name="Lechner B.E."/>
            <person name="Liimatainen K."/>
            <person name="Lipzen A."/>
            <person name="Lukacs Z."/>
            <person name="Mihaltcheva S."/>
            <person name="Morgado L.N."/>
            <person name="Niskanen T."/>
            <person name="Noordeloos M.E."/>
            <person name="Ohm R.A."/>
            <person name="Ortiz-Santana B."/>
            <person name="Ovrebo C."/>
            <person name="Racz N."/>
            <person name="Riley R."/>
            <person name="Savchenko A."/>
            <person name="Shiryaev A."/>
            <person name="Soop K."/>
            <person name="Spirin V."/>
            <person name="Szebenyi C."/>
            <person name="Tomsovsky M."/>
            <person name="Tulloss R.E."/>
            <person name="Uehling J."/>
            <person name="Grigoriev I.V."/>
            <person name="Vagvolgyi C."/>
            <person name="Papp T."/>
            <person name="Martin F.M."/>
            <person name="Miettinen O."/>
            <person name="Hibbett D.S."/>
            <person name="Nagy L.G."/>
        </authorList>
    </citation>
    <scope>NUCLEOTIDE SEQUENCE [LARGE SCALE GENOMIC DNA]</scope>
    <source>
        <strain evidence="4 5">CBS 166.37</strain>
    </source>
</reference>
<evidence type="ECO:0000256" key="2">
    <source>
        <dbReference type="ARBA" id="ARBA00023253"/>
    </source>
</evidence>
<keyword evidence="1" id="KW-0808">Transferase</keyword>
<gene>
    <name evidence="4" type="ORF">BDQ12DRAFT_688252</name>
</gene>
<evidence type="ECO:0000256" key="3">
    <source>
        <dbReference type="ARBA" id="ARBA00023277"/>
    </source>
</evidence>
<evidence type="ECO:0000313" key="4">
    <source>
        <dbReference type="EMBL" id="TFK35507.1"/>
    </source>
</evidence>
<dbReference type="Pfam" id="PF10250">
    <property type="entry name" value="O-FucT"/>
    <property type="match status" value="1"/>
</dbReference>
<dbReference type="InterPro" id="IPR019378">
    <property type="entry name" value="GDP-Fuc_O-FucTrfase"/>
</dbReference>
<evidence type="ECO:0000256" key="1">
    <source>
        <dbReference type="ARBA" id="ARBA00022679"/>
    </source>
</evidence>
<dbReference type="GO" id="GO:0016740">
    <property type="term" value="F:transferase activity"/>
    <property type="evidence" value="ECO:0007669"/>
    <property type="project" value="UniProtKB-KW"/>
</dbReference>
<dbReference type="AlphaFoldDB" id="A0A5C3LSD5"/>
<dbReference type="STRING" id="68775.A0A5C3LSD5"/>
<dbReference type="GO" id="GO:0006004">
    <property type="term" value="P:fucose metabolic process"/>
    <property type="evidence" value="ECO:0007669"/>
    <property type="project" value="UniProtKB-KW"/>
</dbReference>
<dbReference type="EMBL" id="ML213621">
    <property type="protein sequence ID" value="TFK35507.1"/>
    <property type="molecule type" value="Genomic_DNA"/>
</dbReference>
<dbReference type="OrthoDB" id="423313at2759"/>
<keyword evidence="3" id="KW-0119">Carbohydrate metabolism</keyword>
<keyword evidence="2" id="KW-0294">Fucose metabolism</keyword>
<organism evidence="4 5">
    <name type="scientific">Crucibulum laeve</name>
    <dbReference type="NCBI Taxonomy" id="68775"/>
    <lineage>
        <taxon>Eukaryota</taxon>
        <taxon>Fungi</taxon>
        <taxon>Dikarya</taxon>
        <taxon>Basidiomycota</taxon>
        <taxon>Agaricomycotina</taxon>
        <taxon>Agaricomycetes</taxon>
        <taxon>Agaricomycetidae</taxon>
        <taxon>Agaricales</taxon>
        <taxon>Agaricineae</taxon>
        <taxon>Nidulariaceae</taxon>
        <taxon>Crucibulum</taxon>
    </lineage>
</organism>
<evidence type="ECO:0008006" key="6">
    <source>
        <dbReference type="Google" id="ProtNLM"/>
    </source>
</evidence>
<evidence type="ECO:0000313" key="5">
    <source>
        <dbReference type="Proteomes" id="UP000308652"/>
    </source>
</evidence>
<accession>A0A5C3LSD5</accession>